<reference evidence="2" key="1">
    <citation type="submission" date="2020-05" db="EMBL/GenBank/DDBJ databases">
        <title>WGS assembly of Panicum virgatum.</title>
        <authorList>
            <person name="Lovell J.T."/>
            <person name="Jenkins J."/>
            <person name="Shu S."/>
            <person name="Juenger T.E."/>
            <person name="Schmutz J."/>
        </authorList>
    </citation>
    <scope>NUCLEOTIDE SEQUENCE</scope>
    <source>
        <strain evidence="2">AP13</strain>
    </source>
</reference>
<dbReference type="Proteomes" id="UP000823388">
    <property type="component" value="Chromosome 9K"/>
</dbReference>
<comment type="caution">
    <text evidence="2">The sequence shown here is derived from an EMBL/GenBank/DDBJ whole genome shotgun (WGS) entry which is preliminary data.</text>
</comment>
<evidence type="ECO:0000256" key="1">
    <source>
        <dbReference type="SAM" id="MobiDB-lite"/>
    </source>
</evidence>
<name>A0A8T0N8G8_PANVG</name>
<keyword evidence="3" id="KW-1185">Reference proteome</keyword>
<gene>
    <name evidence="2" type="ORF">PVAP13_9KG034279</name>
</gene>
<dbReference type="AlphaFoldDB" id="A0A8T0N8G8"/>
<accession>A0A8T0N8G8</accession>
<sequence>MQGEPCGGEQGESNGVAIVHTHQHASRPRGRVSSARRPRECGTFASCRPRGSPAFSACPELPVRRGREHFSSVGRRRRSGSMQRQYVNQSVASGQAYYYRGRVDRGTK</sequence>
<evidence type="ECO:0000313" key="3">
    <source>
        <dbReference type="Proteomes" id="UP000823388"/>
    </source>
</evidence>
<feature type="region of interest" description="Disordered" evidence="1">
    <location>
        <begin position="1"/>
        <end position="38"/>
    </location>
</feature>
<feature type="compositionally biased region" description="Gly residues" evidence="1">
    <location>
        <begin position="1"/>
        <end position="10"/>
    </location>
</feature>
<dbReference type="EMBL" id="CM029053">
    <property type="protein sequence ID" value="KAG2546151.1"/>
    <property type="molecule type" value="Genomic_DNA"/>
</dbReference>
<feature type="compositionally biased region" description="Basic residues" evidence="1">
    <location>
        <begin position="21"/>
        <end position="36"/>
    </location>
</feature>
<proteinExistence type="predicted"/>
<evidence type="ECO:0000313" key="2">
    <source>
        <dbReference type="EMBL" id="KAG2546151.1"/>
    </source>
</evidence>
<protein>
    <submittedName>
        <fullName evidence="2">Uncharacterized protein</fullName>
    </submittedName>
</protein>
<organism evidence="2 3">
    <name type="scientific">Panicum virgatum</name>
    <name type="common">Blackwell switchgrass</name>
    <dbReference type="NCBI Taxonomy" id="38727"/>
    <lineage>
        <taxon>Eukaryota</taxon>
        <taxon>Viridiplantae</taxon>
        <taxon>Streptophyta</taxon>
        <taxon>Embryophyta</taxon>
        <taxon>Tracheophyta</taxon>
        <taxon>Spermatophyta</taxon>
        <taxon>Magnoliopsida</taxon>
        <taxon>Liliopsida</taxon>
        <taxon>Poales</taxon>
        <taxon>Poaceae</taxon>
        <taxon>PACMAD clade</taxon>
        <taxon>Panicoideae</taxon>
        <taxon>Panicodae</taxon>
        <taxon>Paniceae</taxon>
        <taxon>Panicinae</taxon>
        <taxon>Panicum</taxon>
        <taxon>Panicum sect. Hiantes</taxon>
    </lineage>
</organism>